<reference evidence="2 3" key="1">
    <citation type="journal article" date="2017" name="Nat. Commun.">
        <title>Genome assembly with in vitro proximity ligation data and whole-genome triplication in lettuce.</title>
        <authorList>
            <person name="Reyes-Chin-Wo S."/>
            <person name="Wang Z."/>
            <person name="Yang X."/>
            <person name="Kozik A."/>
            <person name="Arikit S."/>
            <person name="Song C."/>
            <person name="Xia L."/>
            <person name="Froenicke L."/>
            <person name="Lavelle D.O."/>
            <person name="Truco M.J."/>
            <person name="Xia R."/>
            <person name="Zhu S."/>
            <person name="Xu C."/>
            <person name="Xu H."/>
            <person name="Xu X."/>
            <person name="Cox K."/>
            <person name="Korf I."/>
            <person name="Meyers B.C."/>
            <person name="Michelmore R.W."/>
        </authorList>
    </citation>
    <scope>NUCLEOTIDE SEQUENCE [LARGE SCALE GENOMIC DNA]</scope>
    <source>
        <strain evidence="3">cv. Salinas</strain>
        <tissue evidence="2">Seedlings</tissue>
    </source>
</reference>
<feature type="signal peptide" evidence="1">
    <location>
        <begin position="1"/>
        <end position="18"/>
    </location>
</feature>
<accession>A0A9R1WMH8</accession>
<keyword evidence="1" id="KW-0732">Signal</keyword>
<dbReference type="PANTHER" id="PTHR47718">
    <property type="entry name" value="OS01G0519700 PROTEIN"/>
    <property type="match status" value="1"/>
</dbReference>
<evidence type="ECO:0000313" key="2">
    <source>
        <dbReference type="EMBL" id="KAJ0228020.1"/>
    </source>
</evidence>
<dbReference type="AlphaFoldDB" id="A0A9R1WMH8"/>
<dbReference type="EMBL" id="NBSK02000001">
    <property type="protein sequence ID" value="KAJ0228020.1"/>
    <property type="molecule type" value="Genomic_DNA"/>
</dbReference>
<gene>
    <name evidence="2" type="ORF">LSAT_V11C100034840</name>
</gene>
<evidence type="ECO:0000256" key="1">
    <source>
        <dbReference type="SAM" id="SignalP"/>
    </source>
</evidence>
<evidence type="ECO:0008006" key="4">
    <source>
        <dbReference type="Google" id="ProtNLM"/>
    </source>
</evidence>
<keyword evidence="3" id="KW-1185">Reference proteome</keyword>
<protein>
    <recommendedName>
        <fullName evidence="4">Protein FAR1-RELATED SEQUENCE</fullName>
    </recommendedName>
</protein>
<feature type="chain" id="PRO_5040220110" description="Protein FAR1-RELATED SEQUENCE" evidence="1">
    <location>
        <begin position="19"/>
        <end position="394"/>
    </location>
</feature>
<proteinExistence type="predicted"/>
<evidence type="ECO:0000313" key="3">
    <source>
        <dbReference type="Proteomes" id="UP000235145"/>
    </source>
</evidence>
<dbReference type="Proteomes" id="UP000235145">
    <property type="component" value="Unassembled WGS sequence"/>
</dbReference>
<comment type="caution">
    <text evidence="2">The sequence shown here is derived from an EMBL/GenBank/DDBJ whole genome shotgun (WGS) entry which is preliminary data.</text>
</comment>
<sequence>MLHMITFLLVAHIIGFLCDDIKPKINSTYDSYGVAITMYKNFALEAGFDVRLGTIKTTKSDIITQRHLLYSREGKPKSTKVDTLNPHVIRFKEGKTHLGKLVFILIHGTQNYIVDDVVEQHTHELFGKGNMCFSRTKRNPDYSLEMFTHNLSKKNIGASRAQRLYTGFQGGPSIRGGLVFDFKNSTRNLNSYIGCTDTKFLVVNTMERKKNIPTFCFEFRVVQKKLNALFWADETAKYDMVFVLFIRIDNHKKCVDFGVVLLSREDGSSYSWLVRAILKAFKKTLLPTQQLMVHSSVAACILNMSVFCVCKYYVFLSFILHNRYFSYSFVDSNSAMTTIEIFSTVNLHEYPVHEMPSRESFYNQILCVESLNDVSDIENPSDIHIRELEVVVRD</sequence>
<name>A0A9R1WMH8_LACSA</name>
<dbReference type="PANTHER" id="PTHR47718:SF12">
    <property type="entry name" value="PROTEIN FAR1-RELATED SEQUENCE"/>
    <property type="match status" value="1"/>
</dbReference>
<organism evidence="2 3">
    <name type="scientific">Lactuca sativa</name>
    <name type="common">Garden lettuce</name>
    <dbReference type="NCBI Taxonomy" id="4236"/>
    <lineage>
        <taxon>Eukaryota</taxon>
        <taxon>Viridiplantae</taxon>
        <taxon>Streptophyta</taxon>
        <taxon>Embryophyta</taxon>
        <taxon>Tracheophyta</taxon>
        <taxon>Spermatophyta</taxon>
        <taxon>Magnoliopsida</taxon>
        <taxon>eudicotyledons</taxon>
        <taxon>Gunneridae</taxon>
        <taxon>Pentapetalae</taxon>
        <taxon>asterids</taxon>
        <taxon>campanulids</taxon>
        <taxon>Asterales</taxon>
        <taxon>Asteraceae</taxon>
        <taxon>Cichorioideae</taxon>
        <taxon>Cichorieae</taxon>
        <taxon>Lactucinae</taxon>
        <taxon>Lactuca</taxon>
    </lineage>
</organism>